<dbReference type="Proteomes" id="UP000310636">
    <property type="component" value="Unassembled WGS sequence"/>
</dbReference>
<dbReference type="InterPro" id="IPR043759">
    <property type="entry name" value="DUF5704"/>
</dbReference>
<evidence type="ECO:0000256" key="1">
    <source>
        <dbReference type="SAM" id="MobiDB-lite"/>
    </source>
</evidence>
<reference evidence="3 4" key="1">
    <citation type="submission" date="2019-04" db="EMBL/GenBank/DDBJ databases">
        <title>Cohnella sp. nov. isolated from preserved vegetables.</title>
        <authorList>
            <person name="Lin S.-Y."/>
            <person name="Hung M.-H."/>
            <person name="Young C.-C."/>
        </authorList>
    </citation>
    <scope>NUCLEOTIDE SEQUENCE [LARGE SCALE GENOMIC DNA]</scope>
    <source>
        <strain evidence="3 4">CC-MHH1044</strain>
    </source>
</reference>
<dbReference type="OrthoDB" id="2657408at2"/>
<protein>
    <recommendedName>
        <fullName evidence="2">DUF5704 domain-containing protein</fullName>
    </recommendedName>
</protein>
<organism evidence="3 4">
    <name type="scientific">Cohnella fermenti</name>
    <dbReference type="NCBI Taxonomy" id="2565925"/>
    <lineage>
        <taxon>Bacteria</taxon>
        <taxon>Bacillati</taxon>
        <taxon>Bacillota</taxon>
        <taxon>Bacilli</taxon>
        <taxon>Bacillales</taxon>
        <taxon>Paenibacillaceae</taxon>
        <taxon>Cohnella</taxon>
    </lineage>
</organism>
<comment type="caution">
    <text evidence="3">The sequence shown here is derived from an EMBL/GenBank/DDBJ whole genome shotgun (WGS) entry which is preliminary data.</text>
</comment>
<dbReference type="AlphaFoldDB" id="A0A4S4BKV6"/>
<evidence type="ECO:0000313" key="3">
    <source>
        <dbReference type="EMBL" id="THF74430.1"/>
    </source>
</evidence>
<dbReference type="Pfam" id="PF18964">
    <property type="entry name" value="DUF5704"/>
    <property type="match status" value="1"/>
</dbReference>
<keyword evidence="4" id="KW-1185">Reference proteome</keyword>
<evidence type="ECO:0000313" key="4">
    <source>
        <dbReference type="Proteomes" id="UP000310636"/>
    </source>
</evidence>
<gene>
    <name evidence="3" type="ORF">E6C55_25460</name>
</gene>
<proteinExistence type="predicted"/>
<sequence>MGDIKDNDDLYLYAIMVSINGDGSVRKGPFYTLDGIKNAEPWAHPDDLDDYFGLHVPYRSANFPVDVVAKTVDGQRLDDPQVTFHKGDYIAGETINHEFPETIEDNGKSYTIVRSYLSPKQDPSQKDWLQENPETNPKVRTRSFTVHLGGTDAVAEYKEQDNPVKAIYQKEDGTKLNEVDKGQFATGAEVNHTFEGEIVSGGQSYEIVRSYITNNDKPDEKLFVQEKDDPKLKERSITVASGGSNFIGIYKIPSSVTVTSQIDAPKTAEPAQTEVNGNFLFEAKSLKTLKSYEITSIQNATLVHAADKNGTLGGVTASKTIPIVIPFTTGDKVTVKITVVVKDVEGNTGDSTSDHTITKAGSNDEPGDEPTGGAPVQAGVMEPDASAVIRADSRGAERFDVLQGIPTSESLYVNAFAKSYLYRNMFTEMTGIKTYPIQVSKTYTLTWTERRSGPPDADGLPTTISVPRSEQQTVTKSYNVERKYSYWTITNLEVYGIQKATVANDALPTGTVILQPNGYTVPSVSAAHDNSQETHVIDPVYSKTVTLPGQTLSGGSSRPGIPAEDWKTKAEEAIGKIKVKNDSLVFNGNTIMDNRIVEEQGASPGAIPAPPTIGQNVLYGAGYIIDPSKTNKANLPSTGTLYYALIKGIVGGENKSFSIEAINPVTIHTPVVNHATVSDDQVHNQKTTPTTGRAALVLDRPFTVTVPTTGQHRDIKGYGNRDYAKYIKDKQVRFPFDVYSADKKVFIPKNTWTSIPVAQASMTFNLPVWVDEGNYDVLFRSFAENSPASGFTTQPNANLDLNHHVATQTVPVEVVGRLYDFHITDIADFNWETVFRTQKGSATPTGNAYWVGTKSIDGAARGNASPFVLPIRPGSHPANGMKNVVVKTGYAIKYEVMTKGNMFDSGDGIRITPTFYFVDRNGQNRQEVDLYYHADNQKFIRIGSADDAERRTVTLDTRLRNVAQQELTQTAQSLWSLNGGTGSRSSFVTEYLKDAQKPTYVGGYSALLLPPQLRTFTGPLDVPSGVDAARANAATQRWFGEYSLPAAPFVVPNGFDLASYGRTHRLNDDAPIFLMDGYIIVNFNLETIRNKDLSHPHLQYRDGPLDNQWQMEGFSRSFVDPYGATFQLKDGDVVFYDADLSANDDFGAGGTH</sequence>
<accession>A0A4S4BKV6</accession>
<evidence type="ECO:0000259" key="2">
    <source>
        <dbReference type="Pfam" id="PF18964"/>
    </source>
</evidence>
<dbReference type="EMBL" id="SSOB01000041">
    <property type="protein sequence ID" value="THF74430.1"/>
    <property type="molecule type" value="Genomic_DNA"/>
</dbReference>
<feature type="region of interest" description="Disordered" evidence="1">
    <location>
        <begin position="348"/>
        <end position="378"/>
    </location>
</feature>
<feature type="domain" description="DUF5704" evidence="2">
    <location>
        <begin position="399"/>
        <end position="582"/>
    </location>
</feature>
<name>A0A4S4BKV6_9BACL</name>